<evidence type="ECO:0000256" key="1">
    <source>
        <dbReference type="SAM" id="MobiDB-lite"/>
    </source>
</evidence>
<proteinExistence type="predicted"/>
<keyword evidence="3" id="KW-1185">Reference proteome</keyword>
<evidence type="ECO:0000313" key="3">
    <source>
        <dbReference type="Proteomes" id="UP000241769"/>
    </source>
</evidence>
<reference evidence="2 3" key="1">
    <citation type="journal article" date="2018" name="Genome Biol. Evol.">
        <title>Multiple Roots of Fruiting Body Formation in Amoebozoa.</title>
        <authorList>
            <person name="Hillmann F."/>
            <person name="Forbes G."/>
            <person name="Novohradska S."/>
            <person name="Ferling I."/>
            <person name="Riege K."/>
            <person name="Groth M."/>
            <person name="Westermann M."/>
            <person name="Marz M."/>
            <person name="Spaller T."/>
            <person name="Winckler T."/>
            <person name="Schaap P."/>
            <person name="Glockner G."/>
        </authorList>
    </citation>
    <scope>NUCLEOTIDE SEQUENCE [LARGE SCALE GENOMIC DNA]</scope>
    <source>
        <strain evidence="2 3">Jena</strain>
    </source>
</reference>
<organism evidence="2 3">
    <name type="scientific">Planoprotostelium fungivorum</name>
    <dbReference type="NCBI Taxonomy" id="1890364"/>
    <lineage>
        <taxon>Eukaryota</taxon>
        <taxon>Amoebozoa</taxon>
        <taxon>Evosea</taxon>
        <taxon>Variosea</taxon>
        <taxon>Cavosteliida</taxon>
        <taxon>Cavosteliaceae</taxon>
        <taxon>Planoprotostelium</taxon>
    </lineage>
</organism>
<sequence>MQVNPGRFRSGGQLFAAHNYCRRRLIALGTPGHPTKLIFLSGERINTGACEGASYTDEFSIALKLTFVHPAETTRKNTRSTRSESDRDEVTDNRPRIDTKTERSKFSDQNLASLQTIDIIDAPAITVSFVLWIPKSYDTMASCVVAHRGTSIAHVCLPYEFGMGSWVFKQRVNQFHKLKSPV</sequence>
<name>A0A2P6NGN9_9EUKA</name>
<protein>
    <submittedName>
        <fullName evidence="2">Uncharacterized protein</fullName>
    </submittedName>
</protein>
<dbReference type="InParanoid" id="A0A2P6NGN9"/>
<dbReference type="AlphaFoldDB" id="A0A2P6NGN9"/>
<accession>A0A2P6NGN9</accession>
<feature type="region of interest" description="Disordered" evidence="1">
    <location>
        <begin position="73"/>
        <end position="103"/>
    </location>
</feature>
<comment type="caution">
    <text evidence="2">The sequence shown here is derived from an EMBL/GenBank/DDBJ whole genome shotgun (WGS) entry which is preliminary data.</text>
</comment>
<dbReference type="Proteomes" id="UP000241769">
    <property type="component" value="Unassembled WGS sequence"/>
</dbReference>
<feature type="compositionally biased region" description="Basic and acidic residues" evidence="1">
    <location>
        <begin position="81"/>
        <end position="103"/>
    </location>
</feature>
<evidence type="ECO:0000313" key="2">
    <source>
        <dbReference type="EMBL" id="PRP83117.1"/>
    </source>
</evidence>
<gene>
    <name evidence="2" type="ORF">PROFUN_09796</name>
</gene>
<dbReference type="EMBL" id="MDYQ01000089">
    <property type="protein sequence ID" value="PRP83117.1"/>
    <property type="molecule type" value="Genomic_DNA"/>
</dbReference>